<name>A0A846N493_9PROT</name>
<dbReference type="Pfam" id="PF18856">
    <property type="entry name" value="baeRF_family12"/>
    <property type="match status" value="1"/>
</dbReference>
<gene>
    <name evidence="1" type="ORF">FHS83_003188</name>
</gene>
<dbReference type="AlphaFoldDB" id="A0A846N493"/>
<proteinExistence type="predicted"/>
<dbReference type="SUPFAM" id="SSF69754">
    <property type="entry name" value="Ribosome binding protein Y (YfiA homologue)"/>
    <property type="match status" value="1"/>
</dbReference>
<dbReference type="Proteomes" id="UP000570514">
    <property type="component" value="Unassembled WGS sequence"/>
</dbReference>
<comment type="caution">
    <text evidence="1">The sequence shown here is derived from an EMBL/GenBank/DDBJ whole genome shotgun (WGS) entry which is preliminary data.</text>
</comment>
<evidence type="ECO:0000313" key="1">
    <source>
        <dbReference type="EMBL" id="NIK89870.1"/>
    </source>
</evidence>
<accession>A0A846N493</accession>
<dbReference type="EMBL" id="JAASRM010000001">
    <property type="protein sequence ID" value="NIK89870.1"/>
    <property type="molecule type" value="Genomic_DNA"/>
</dbReference>
<dbReference type="Gene3D" id="3.30.160.100">
    <property type="entry name" value="Ribosome hibernation promotion factor-like"/>
    <property type="match status" value="1"/>
</dbReference>
<dbReference type="InterPro" id="IPR003489">
    <property type="entry name" value="RHF/RaiA"/>
</dbReference>
<sequence>MAGKNRPMWIVVMDGNAARFFALRRGEEGQVFDVAAETIEARRIAKSEKPGRGFSFSGRDERGEKFDTTQLARDVCSFLDSAFAGKHFEELGLVAPARVLAELREQLTPRLKVTVVQQLSKNLSKLSTEQLWEKLSPVLRKAAKPVNGASTTQLVEQAAIPLSVVFRNMAPSQSAEAEAMKHATKLSKKGGRILNCRVTVEAPKHEHRKVKEFRVAVAMKLPGREIATKSGEGESHTDLSSAMRAAFASILRQMEGHMQRMKREVLRTRRKASPRLSVLQA</sequence>
<evidence type="ECO:0000313" key="2">
    <source>
        <dbReference type="Proteomes" id="UP000570514"/>
    </source>
</evidence>
<dbReference type="Pfam" id="PF02482">
    <property type="entry name" value="Ribosomal_S30AE"/>
    <property type="match status" value="1"/>
</dbReference>
<dbReference type="RefSeq" id="WP_167083930.1">
    <property type="nucleotide sequence ID" value="NZ_BAAADC010000001.1"/>
</dbReference>
<protein>
    <submittedName>
        <fullName evidence="1">Protein required for attachment to host cells/ribosome-associated translation inhibitor RaiA</fullName>
    </submittedName>
</protein>
<reference evidence="1 2" key="1">
    <citation type="submission" date="2020-03" db="EMBL/GenBank/DDBJ databases">
        <title>Genomic Encyclopedia of Type Strains, Phase IV (KMG-IV): sequencing the most valuable type-strain genomes for metagenomic binning, comparative biology and taxonomic classification.</title>
        <authorList>
            <person name="Goeker M."/>
        </authorList>
    </citation>
    <scope>NUCLEOTIDE SEQUENCE [LARGE SCALE GENOMIC DNA]</scope>
    <source>
        <strain evidence="1 2">DSM 19867</strain>
    </source>
</reference>
<dbReference type="InterPro" id="IPR041374">
    <property type="entry name" value="BaeRF_family12"/>
</dbReference>
<organism evidence="1 2">
    <name type="scientific">Rhizomicrobium palustre</name>
    <dbReference type="NCBI Taxonomy" id="189966"/>
    <lineage>
        <taxon>Bacteria</taxon>
        <taxon>Pseudomonadati</taxon>
        <taxon>Pseudomonadota</taxon>
        <taxon>Alphaproteobacteria</taxon>
        <taxon>Micropepsales</taxon>
        <taxon>Micropepsaceae</taxon>
        <taxon>Rhizomicrobium</taxon>
    </lineage>
</organism>
<dbReference type="InterPro" id="IPR036567">
    <property type="entry name" value="RHF-like"/>
</dbReference>
<keyword evidence="2" id="KW-1185">Reference proteome</keyword>